<evidence type="ECO:0000313" key="3">
    <source>
        <dbReference type="Proteomes" id="UP000266673"/>
    </source>
</evidence>
<protein>
    <submittedName>
        <fullName evidence="2">Uncharacterized protein</fullName>
    </submittedName>
</protein>
<evidence type="ECO:0000256" key="1">
    <source>
        <dbReference type="SAM" id="Phobius"/>
    </source>
</evidence>
<dbReference type="OrthoDB" id="10530100at2759"/>
<dbReference type="EMBL" id="QKWP01000270">
    <property type="protein sequence ID" value="RIB23278.1"/>
    <property type="molecule type" value="Genomic_DNA"/>
</dbReference>
<keyword evidence="1" id="KW-0472">Membrane</keyword>
<feature type="transmembrane region" description="Helical" evidence="1">
    <location>
        <begin position="12"/>
        <end position="37"/>
    </location>
</feature>
<keyword evidence="1" id="KW-1133">Transmembrane helix</keyword>
<organism evidence="2 3">
    <name type="scientific">Gigaspora rosea</name>
    <dbReference type="NCBI Taxonomy" id="44941"/>
    <lineage>
        <taxon>Eukaryota</taxon>
        <taxon>Fungi</taxon>
        <taxon>Fungi incertae sedis</taxon>
        <taxon>Mucoromycota</taxon>
        <taxon>Glomeromycotina</taxon>
        <taxon>Glomeromycetes</taxon>
        <taxon>Diversisporales</taxon>
        <taxon>Gigasporaceae</taxon>
        <taxon>Gigaspora</taxon>
    </lineage>
</organism>
<accession>A0A397VN18</accession>
<comment type="caution">
    <text evidence="2">The sequence shown here is derived from an EMBL/GenBank/DDBJ whole genome shotgun (WGS) entry which is preliminary data.</text>
</comment>
<gene>
    <name evidence="2" type="ORF">C2G38_2073280</name>
</gene>
<reference evidence="2 3" key="1">
    <citation type="submission" date="2018-06" db="EMBL/GenBank/DDBJ databases">
        <title>Comparative genomics reveals the genomic features of Rhizophagus irregularis, R. cerebriforme, R. diaphanum and Gigaspora rosea, and their symbiotic lifestyle signature.</title>
        <authorList>
            <person name="Morin E."/>
            <person name="San Clemente H."/>
            <person name="Chen E.C.H."/>
            <person name="De La Providencia I."/>
            <person name="Hainaut M."/>
            <person name="Kuo A."/>
            <person name="Kohler A."/>
            <person name="Murat C."/>
            <person name="Tang N."/>
            <person name="Roy S."/>
            <person name="Loubradou J."/>
            <person name="Henrissat B."/>
            <person name="Grigoriev I.V."/>
            <person name="Corradi N."/>
            <person name="Roux C."/>
            <person name="Martin F.M."/>
        </authorList>
    </citation>
    <scope>NUCLEOTIDE SEQUENCE [LARGE SCALE GENOMIC DNA]</scope>
    <source>
        <strain evidence="2 3">DAOM 194757</strain>
    </source>
</reference>
<keyword evidence="1" id="KW-0812">Transmembrane</keyword>
<dbReference type="Proteomes" id="UP000266673">
    <property type="component" value="Unassembled WGS sequence"/>
</dbReference>
<sequence>MQAPSPHHLVCTVHYLLCSLLTYSITNALICIISLIVDTNDTSVWIYYYDIHDNKHYGIDYNGQLVDISYESYMLQVS</sequence>
<name>A0A397VN18_9GLOM</name>
<dbReference type="AlphaFoldDB" id="A0A397VN18"/>
<evidence type="ECO:0000313" key="2">
    <source>
        <dbReference type="EMBL" id="RIB23278.1"/>
    </source>
</evidence>
<keyword evidence="3" id="KW-1185">Reference proteome</keyword>
<proteinExistence type="predicted"/>